<dbReference type="PANTHER" id="PTHR45869:SF7">
    <property type="entry name" value="C-REACTIVE PROTEIN"/>
    <property type="match status" value="1"/>
</dbReference>
<proteinExistence type="inferred from homology"/>
<protein>
    <recommendedName>
        <fullName evidence="9">Pentraxin family member</fullName>
    </recommendedName>
</protein>
<keyword evidence="12" id="KW-1185">Reference proteome</keyword>
<dbReference type="PANTHER" id="PTHR45869">
    <property type="entry name" value="C-REACTIVE PROTEIN-RELATED"/>
    <property type="match status" value="1"/>
</dbReference>
<evidence type="ECO:0000256" key="4">
    <source>
        <dbReference type="ARBA" id="ARBA00022729"/>
    </source>
</evidence>
<evidence type="ECO:0000256" key="6">
    <source>
        <dbReference type="ARBA" id="ARBA00023157"/>
    </source>
</evidence>
<reference evidence="11" key="1">
    <citation type="submission" date="2025-08" db="UniProtKB">
        <authorList>
            <consortium name="Ensembl"/>
        </authorList>
    </citation>
    <scope>IDENTIFICATION</scope>
</reference>
<keyword evidence="3 9" id="KW-0479">Metal-binding</keyword>
<dbReference type="InterPro" id="IPR051005">
    <property type="entry name" value="Pentraxin_domain"/>
</dbReference>
<dbReference type="Pfam" id="PF00354">
    <property type="entry name" value="Pentaxin"/>
    <property type="match status" value="1"/>
</dbReference>
<dbReference type="GO" id="GO:0046872">
    <property type="term" value="F:metal ion binding"/>
    <property type="evidence" value="ECO:0007669"/>
    <property type="project" value="UniProtKB-KW"/>
</dbReference>
<accession>A0A3B4B995</accession>
<evidence type="ECO:0000256" key="8">
    <source>
        <dbReference type="PROSITE-ProRule" id="PRU01172"/>
    </source>
</evidence>
<keyword evidence="6" id="KW-1015">Disulfide bond</keyword>
<evidence type="ECO:0000256" key="9">
    <source>
        <dbReference type="RuleBase" id="RU362112"/>
    </source>
</evidence>
<dbReference type="AlphaFoldDB" id="A0A3B4B995"/>
<evidence type="ECO:0000313" key="12">
    <source>
        <dbReference type="Proteomes" id="UP000261520"/>
    </source>
</evidence>
<name>A0A3B4B995_9GOBI</name>
<comment type="cofactor">
    <cofactor evidence="9">
        <name>Ca(2+)</name>
        <dbReference type="ChEBI" id="CHEBI:29108"/>
    </cofactor>
    <text evidence="9">Binds 2 calcium ions per subunit.</text>
</comment>
<comment type="caution">
    <text evidence="8">Lacks conserved residue(s) required for the propagation of feature annotation.</text>
</comment>
<comment type="similarity">
    <text evidence="7 9">Belongs to the pentraxin family.</text>
</comment>
<dbReference type="InterPro" id="IPR001759">
    <property type="entry name" value="PTX_dom"/>
</dbReference>
<dbReference type="PRINTS" id="PR00895">
    <property type="entry name" value="PENTAXIN"/>
</dbReference>
<keyword evidence="4" id="KW-0732">Signal</keyword>
<dbReference type="Gene3D" id="2.60.120.200">
    <property type="match status" value="1"/>
</dbReference>
<evidence type="ECO:0000256" key="7">
    <source>
        <dbReference type="ARBA" id="ARBA00038102"/>
    </source>
</evidence>
<dbReference type="Ensembl" id="ENSPMGT00000026751.1">
    <property type="protein sequence ID" value="ENSPMGP00000025111.1"/>
    <property type="gene ID" value="ENSPMGG00000020243.1"/>
</dbReference>
<dbReference type="Proteomes" id="UP000261520">
    <property type="component" value="Unplaced"/>
</dbReference>
<comment type="subunit">
    <text evidence="9">Homopentamer. Pentaxin (or pentraxin) have a discoid arrangement of 5 non-covalently bound subunits.</text>
</comment>
<evidence type="ECO:0000259" key="10">
    <source>
        <dbReference type="PROSITE" id="PS51828"/>
    </source>
</evidence>
<evidence type="ECO:0000256" key="5">
    <source>
        <dbReference type="ARBA" id="ARBA00022837"/>
    </source>
</evidence>
<keyword evidence="5 9" id="KW-0106">Calcium</keyword>
<feature type="domain" description="Pentraxin (PTX)" evidence="10">
    <location>
        <begin position="32"/>
        <end position="241"/>
    </location>
</feature>
<evidence type="ECO:0000256" key="2">
    <source>
        <dbReference type="ARBA" id="ARBA00022525"/>
    </source>
</evidence>
<reference evidence="11" key="2">
    <citation type="submission" date="2025-09" db="UniProtKB">
        <authorList>
            <consortium name="Ensembl"/>
        </authorList>
    </citation>
    <scope>IDENTIFICATION</scope>
</reference>
<dbReference type="GO" id="GO:0005576">
    <property type="term" value="C:extracellular region"/>
    <property type="evidence" value="ECO:0007669"/>
    <property type="project" value="UniProtKB-SubCell"/>
</dbReference>
<dbReference type="SMART" id="SM00159">
    <property type="entry name" value="PTX"/>
    <property type="match status" value="1"/>
</dbReference>
<evidence type="ECO:0000313" key="11">
    <source>
        <dbReference type="Ensembl" id="ENSPMGP00000025111.1"/>
    </source>
</evidence>
<sequence length="244" mass="27909">MHLSSSKPLCTCNHGDVLYVSHLTKCAVGYLGEKMFTFPEETNMTYVKVNASAEDLAAITICLRTFTDLTRAYSLFSLSTPSSVNEILLYKQAQAKNKFVVQVGDGVAAFVGQNYDYYNYYYLNKWQSICTTWDAETGLVQLWINGKASSRKFVSHSNITGNFTVVLGQDQNPEEGRLHRSRSFVGMMRDIQMWNYVHSEMTILNYHRNDRRISPKGNVFDWQYLDFDIIGNVVVEPEQKLSNN</sequence>
<dbReference type="InterPro" id="IPR013320">
    <property type="entry name" value="ConA-like_dom_sf"/>
</dbReference>
<keyword evidence="2" id="KW-0964">Secreted</keyword>
<evidence type="ECO:0000256" key="1">
    <source>
        <dbReference type="ARBA" id="ARBA00004613"/>
    </source>
</evidence>
<comment type="subcellular location">
    <subcellularLocation>
        <location evidence="1 9">Secreted</location>
    </subcellularLocation>
</comment>
<organism evidence="11 12">
    <name type="scientific">Periophthalmus magnuspinnatus</name>
    <dbReference type="NCBI Taxonomy" id="409849"/>
    <lineage>
        <taxon>Eukaryota</taxon>
        <taxon>Metazoa</taxon>
        <taxon>Chordata</taxon>
        <taxon>Craniata</taxon>
        <taxon>Vertebrata</taxon>
        <taxon>Euteleostomi</taxon>
        <taxon>Actinopterygii</taxon>
        <taxon>Neopterygii</taxon>
        <taxon>Teleostei</taxon>
        <taxon>Neoteleostei</taxon>
        <taxon>Acanthomorphata</taxon>
        <taxon>Gobiaria</taxon>
        <taxon>Gobiiformes</taxon>
        <taxon>Gobioidei</taxon>
        <taxon>Gobiidae</taxon>
        <taxon>Oxudercinae</taxon>
        <taxon>Periophthalmus</taxon>
    </lineage>
</organism>
<dbReference type="STRING" id="409849.ENSPMGP00000025111"/>
<evidence type="ECO:0000256" key="3">
    <source>
        <dbReference type="ARBA" id="ARBA00022723"/>
    </source>
</evidence>
<dbReference type="PROSITE" id="PS51828">
    <property type="entry name" value="PTX_2"/>
    <property type="match status" value="1"/>
</dbReference>
<dbReference type="SUPFAM" id="SSF49899">
    <property type="entry name" value="Concanavalin A-like lectins/glucanases"/>
    <property type="match status" value="1"/>
</dbReference>